<evidence type="ECO:0000256" key="4">
    <source>
        <dbReference type="SAM" id="Coils"/>
    </source>
</evidence>
<dbReference type="Gene3D" id="2.10.270.10">
    <property type="entry name" value="Cholin Binding"/>
    <property type="match status" value="3"/>
</dbReference>
<dbReference type="PANTHER" id="PTHR46652:SF3">
    <property type="entry name" value="LEUCINE-RICH REPEAT-CONTAINING PROTEIN 9"/>
    <property type="match status" value="1"/>
</dbReference>
<dbReference type="SMART" id="SM00365">
    <property type="entry name" value="LRR_SD22"/>
    <property type="match status" value="4"/>
</dbReference>
<feature type="chain" id="PRO_5027073708" evidence="5">
    <location>
        <begin position="37"/>
        <end position="1283"/>
    </location>
</feature>
<dbReference type="Pfam" id="PF07554">
    <property type="entry name" value="FIVAR"/>
    <property type="match status" value="5"/>
</dbReference>
<keyword evidence="5" id="KW-0732">Signal</keyword>
<dbReference type="InterPro" id="IPR018337">
    <property type="entry name" value="Cell_wall/Cho-bd_repeat"/>
</dbReference>
<feature type="repeat" description="Cell wall-binding" evidence="3">
    <location>
        <begin position="1241"/>
        <end position="1260"/>
    </location>
</feature>
<feature type="signal peptide" evidence="5">
    <location>
        <begin position="1"/>
        <end position="36"/>
    </location>
</feature>
<dbReference type="InterPro" id="IPR050836">
    <property type="entry name" value="SDS22/Internalin_LRR"/>
</dbReference>
<evidence type="ECO:0000313" key="6">
    <source>
        <dbReference type="EMBL" id="MSR92886.1"/>
    </source>
</evidence>
<evidence type="ECO:0000256" key="5">
    <source>
        <dbReference type="SAM" id="SignalP"/>
    </source>
</evidence>
<proteinExistence type="predicted"/>
<dbReference type="Proteomes" id="UP000434409">
    <property type="component" value="Unassembled WGS sequence"/>
</dbReference>
<accession>A0A6N7UZ79</accession>
<dbReference type="SUPFAM" id="SSF69360">
    <property type="entry name" value="Cell wall binding repeat"/>
    <property type="match status" value="2"/>
</dbReference>
<protein>
    <submittedName>
        <fullName evidence="6">Uncharacterized protein</fullName>
    </submittedName>
</protein>
<evidence type="ECO:0000256" key="1">
    <source>
        <dbReference type="ARBA" id="ARBA00022614"/>
    </source>
</evidence>
<name>A0A6N7UZ79_9FIRM</name>
<dbReference type="Pfam" id="PF01473">
    <property type="entry name" value="Choline_bind_1"/>
    <property type="match status" value="2"/>
</dbReference>
<dbReference type="SUPFAM" id="SSF52058">
    <property type="entry name" value="L domain-like"/>
    <property type="match status" value="1"/>
</dbReference>
<evidence type="ECO:0000256" key="3">
    <source>
        <dbReference type="PROSITE-ProRule" id="PRU00591"/>
    </source>
</evidence>
<evidence type="ECO:0000256" key="2">
    <source>
        <dbReference type="ARBA" id="ARBA00022737"/>
    </source>
</evidence>
<feature type="repeat" description="Cell wall-binding" evidence="3">
    <location>
        <begin position="1077"/>
        <end position="1096"/>
    </location>
</feature>
<feature type="repeat" description="Cell wall-binding" evidence="3">
    <location>
        <begin position="1221"/>
        <end position="1240"/>
    </location>
</feature>
<dbReference type="Gene3D" id="1.20.1270.90">
    <property type="entry name" value="AF1782-like"/>
    <property type="match status" value="4"/>
</dbReference>
<dbReference type="Gene3D" id="3.80.10.10">
    <property type="entry name" value="Ribonuclease Inhibitor"/>
    <property type="match status" value="1"/>
</dbReference>
<feature type="coiled-coil region" evidence="4">
    <location>
        <begin position="691"/>
        <end position="725"/>
    </location>
</feature>
<keyword evidence="7" id="KW-1185">Reference proteome</keyword>
<dbReference type="Pfam" id="PF19127">
    <property type="entry name" value="Choline_bind_3"/>
    <property type="match status" value="3"/>
</dbReference>
<evidence type="ECO:0000313" key="7">
    <source>
        <dbReference type="Proteomes" id="UP000434409"/>
    </source>
</evidence>
<dbReference type="PANTHER" id="PTHR46652">
    <property type="entry name" value="LEUCINE-RICH REPEAT AND IQ DOMAIN-CONTAINING PROTEIN 1-RELATED"/>
    <property type="match status" value="1"/>
</dbReference>
<dbReference type="InterPro" id="IPR001611">
    <property type="entry name" value="Leu-rich_rpt"/>
</dbReference>
<reference evidence="6 7" key="1">
    <citation type="submission" date="2019-08" db="EMBL/GenBank/DDBJ databases">
        <title>In-depth cultivation of the pig gut microbiome towards novel bacterial diversity and tailored functional studies.</title>
        <authorList>
            <person name="Wylensek D."/>
            <person name="Hitch T.C.A."/>
            <person name="Clavel T."/>
        </authorList>
    </citation>
    <scope>NUCLEOTIDE SEQUENCE [LARGE SCALE GENOMIC DNA]</scope>
    <source>
        <strain evidence="6 7">68-1-5</strain>
    </source>
</reference>
<dbReference type="InterPro" id="IPR003591">
    <property type="entry name" value="Leu-rich_rpt_typical-subtyp"/>
</dbReference>
<feature type="repeat" description="Cell wall-binding" evidence="3">
    <location>
        <begin position="1139"/>
        <end position="1158"/>
    </location>
</feature>
<dbReference type="PROSITE" id="PS51170">
    <property type="entry name" value="CW"/>
    <property type="match status" value="6"/>
</dbReference>
<keyword evidence="4" id="KW-0175">Coiled coil</keyword>
<dbReference type="PROSITE" id="PS51450">
    <property type="entry name" value="LRR"/>
    <property type="match status" value="4"/>
</dbReference>
<comment type="caution">
    <text evidence="6">The sequence shown here is derived from an EMBL/GenBank/DDBJ whole genome shotgun (WGS) entry which is preliminary data.</text>
</comment>
<feature type="repeat" description="Cell wall-binding" evidence="3">
    <location>
        <begin position="1118"/>
        <end position="1137"/>
    </location>
</feature>
<sequence>MKCKCGIGRKVFAAITAAAVIISSSMIGSGMSEVFAANCGGLEEVDVYPPGENEVIRDPALHWAVRASLNAIKEPIQMTPEILKGVRHLSYAQCNHPENFTTWKQQYWIDNLEGLQYATNMQVLEITSTNIKEGASIRDLSPLADLTRLESIQLISDNISNIDPLKKLTNLTLLKLDSNQIEDISALVNMKKLSTLTIRQNQIKDASVLTGLTALQYADLSSNQITALPDLSNLKALKTLLLGGNQLTDVTPIGKLRSLEELDLSKNPNITDVRALAGLTNLVKERTLLPEGLNKEDLFAAIHVNQLFGKFSLSNMTSGDTDAAEAVLEAYDSLTEEQKTYIPSEKMEAVRSNLQKVKSGEAPDAYPQWEEGNVKVPVLDRLIFKIVDKTGKPLSGISFTRHSMGTTSFVSDESGILTIPHRPWDEWNDPWVEISGTDYVASPARVEYRLKGGKTFTVNGKEVTGLEEFVIVVTPKNEYVDKSVLEDALKKSSETEEEFLYTAASWDAYRQAYDEAKSALEDMEAGQERVNVAAQNLTAAFQGLTRTDVVRALKVKVTDKNGHLFARAFKFQIRHSGTGANAYNEYSDGATGIAYFRPTPAFKAGQSWDILACVEEPYEISTVKLTIGEKNGELYIKQVNGKEVSPGFEMTVTVNPATKATAVRKPDKTVLEAMTAQAKEKKASDYLPSTFRALTEQIARAEDALQKTNASQEEYNQAAADLRKAEGSLKKVPNKAALAEEISLKDSYTSAYYTASSWKKYEEVYLSAKAVYEDKEADQAQVDRACGELKAGREALARAADKAAIKVLIDACANLKAENYESGFKELVEVLNAAKKIYQDPDATQEAVDAEKAKLEDAMLKLVPVTPKKPETCEPGVFRAKVVNGKGQPLAGIKFSVESEGEKLDLTPSDKQGLIEVFLMPFDAQKDFTVTLSDDRYTTSDTHTYRVKKKDGVYGGFLDTVDGKPYEDGLTLTYTLKALKEADKTTLKKQLEEAALLEGKKERFTEESFANFLKALSQAKAVNEDFEALPKEVNAAEKALKQAIEQLEKRMVPPALNEWRMDGTGWWYRLADGSYPMNRWEKIDGQWYYFNGSGYALCGQWQNFGGTWYYFDGSCKAVTGWQTIGGIWYFFDQETCAMKTGWIKDGSTWYYLSGSGAMHTGWLNQGGAWYYLSGSGAMHTGWLNQGGAWYYLNPAGGQMMTGWVSVGGQWYFMDKETGAMKTGWIKDGSTWYYLSGSGAMHTGWLNQGGVWYYLQGSGAMAEQTVLSVGGIRYRFGANGVWIG</sequence>
<keyword evidence="1" id="KW-0433">Leucine-rich repeat</keyword>
<dbReference type="Pfam" id="PF12799">
    <property type="entry name" value="LRR_4"/>
    <property type="match status" value="1"/>
</dbReference>
<dbReference type="Gene3D" id="1.20.1270.70">
    <property type="entry name" value="Designed single chain three-helix bundle"/>
    <property type="match status" value="1"/>
</dbReference>
<organism evidence="6 7">
    <name type="scientific">Suipraeoptans intestinalis</name>
    <dbReference type="NCBI Taxonomy" id="2606628"/>
    <lineage>
        <taxon>Bacteria</taxon>
        <taxon>Bacillati</taxon>
        <taxon>Bacillota</taxon>
        <taxon>Clostridia</taxon>
        <taxon>Lachnospirales</taxon>
        <taxon>Lachnospiraceae</taxon>
        <taxon>Suipraeoptans</taxon>
    </lineage>
</organism>
<feature type="repeat" description="Cell wall-binding" evidence="3">
    <location>
        <begin position="1159"/>
        <end position="1178"/>
    </location>
</feature>
<dbReference type="InterPro" id="IPR032675">
    <property type="entry name" value="LRR_dom_sf"/>
</dbReference>
<dbReference type="SMART" id="SM00369">
    <property type="entry name" value="LRR_TYP"/>
    <property type="match status" value="3"/>
</dbReference>
<keyword evidence="2" id="KW-0677">Repeat</keyword>
<dbReference type="EMBL" id="VULY01000018">
    <property type="protein sequence ID" value="MSR92886.1"/>
    <property type="molecule type" value="Genomic_DNA"/>
</dbReference>
<dbReference type="RefSeq" id="WP_154475449.1">
    <property type="nucleotide sequence ID" value="NZ_VULY01000018.1"/>
</dbReference>
<dbReference type="InterPro" id="IPR025875">
    <property type="entry name" value="Leu-rich_rpt_4"/>
</dbReference>
<gene>
    <name evidence="6" type="ORF">FYJ34_01000</name>
</gene>